<dbReference type="PROSITE" id="PS00675">
    <property type="entry name" value="SIGMA54_INTERACT_1"/>
    <property type="match status" value="1"/>
</dbReference>
<dbReference type="GO" id="GO:0006355">
    <property type="term" value="P:regulation of DNA-templated transcription"/>
    <property type="evidence" value="ECO:0007669"/>
    <property type="project" value="InterPro"/>
</dbReference>
<evidence type="ECO:0000256" key="2">
    <source>
        <dbReference type="ARBA" id="ARBA00019059"/>
    </source>
</evidence>
<dbReference type="InterPro" id="IPR009057">
    <property type="entry name" value="Homeodomain-like_sf"/>
</dbReference>
<dbReference type="EMBL" id="AMWX01000012">
    <property type="protein sequence ID" value="EKO36097.1"/>
    <property type="molecule type" value="Genomic_DNA"/>
</dbReference>
<dbReference type="InterPro" id="IPR001789">
    <property type="entry name" value="Sig_transdc_resp-reg_receiver"/>
</dbReference>
<dbReference type="PROSITE" id="PS00688">
    <property type="entry name" value="SIGMA54_INTERACT_3"/>
    <property type="match status" value="1"/>
</dbReference>
<dbReference type="Gene3D" id="3.40.50.300">
    <property type="entry name" value="P-loop containing nucleotide triphosphate hydrolases"/>
    <property type="match status" value="1"/>
</dbReference>
<evidence type="ECO:0000256" key="1">
    <source>
        <dbReference type="ARBA" id="ARBA00004496"/>
    </source>
</evidence>
<keyword evidence="6 15" id="KW-0547">Nucleotide-binding</keyword>
<feature type="modified residue" description="4-aspartylphosphate" evidence="14">
    <location>
        <position position="56"/>
    </location>
</feature>
<keyword evidence="7 15" id="KW-0067">ATP-binding</keyword>
<gene>
    <name evidence="15 18" type="primary">ntrC</name>
    <name evidence="18" type="ORF">B273_0781</name>
</gene>
<accession>K6FBR0</accession>
<evidence type="ECO:0000256" key="15">
    <source>
        <dbReference type="RuleBase" id="RU365013"/>
    </source>
</evidence>
<keyword evidence="4 15" id="KW-0678">Repressor</keyword>
<dbReference type="GO" id="GO:0005524">
    <property type="term" value="F:ATP binding"/>
    <property type="evidence" value="ECO:0007669"/>
    <property type="project" value="UniProtKB-KW"/>
</dbReference>
<keyword evidence="11 15" id="KW-0010">Activator</keyword>
<dbReference type="InterPro" id="IPR025944">
    <property type="entry name" value="Sigma_54_int_dom_CS"/>
</dbReference>
<dbReference type="Pfam" id="PF00072">
    <property type="entry name" value="Response_reg"/>
    <property type="match status" value="1"/>
</dbReference>
<dbReference type="InterPro" id="IPR025662">
    <property type="entry name" value="Sigma_54_int_dom_ATP-bd_1"/>
</dbReference>
<dbReference type="InterPro" id="IPR003593">
    <property type="entry name" value="AAA+_ATPase"/>
</dbReference>
<dbReference type="InterPro" id="IPR011006">
    <property type="entry name" value="CheY-like_superfamily"/>
</dbReference>
<evidence type="ECO:0000313" key="19">
    <source>
        <dbReference type="Proteomes" id="UP000010310"/>
    </source>
</evidence>
<dbReference type="STRING" id="1208365.B273_0781"/>
<reference evidence="18 19" key="1">
    <citation type="submission" date="2012-09" db="EMBL/GenBank/DDBJ databases">
        <authorList>
            <person name="Dupont C.L."/>
            <person name="Rusch D.B."/>
            <person name="Lombardo M.-J."/>
            <person name="Novotny M."/>
            <person name="Yee-Greenbaum J."/>
            <person name="Laskin R."/>
        </authorList>
    </citation>
    <scope>NUCLEOTIDE SEQUENCE [LARGE SCALE GENOMIC DNA]</scope>
    <source>
        <strain evidence="18">SAR86E</strain>
    </source>
</reference>
<dbReference type="GO" id="GO:0043565">
    <property type="term" value="F:sequence-specific DNA binding"/>
    <property type="evidence" value="ECO:0007669"/>
    <property type="project" value="InterPro"/>
</dbReference>
<dbReference type="InterPro" id="IPR025943">
    <property type="entry name" value="Sigma_54_int_dom_ATP-bd_2"/>
</dbReference>
<keyword evidence="12 15" id="KW-0804">Transcription</keyword>
<evidence type="ECO:0000256" key="14">
    <source>
        <dbReference type="PROSITE-ProRule" id="PRU00169"/>
    </source>
</evidence>
<evidence type="ECO:0000256" key="8">
    <source>
        <dbReference type="ARBA" id="ARBA00023012"/>
    </source>
</evidence>
<feature type="domain" description="Response regulatory" evidence="17">
    <location>
        <begin position="7"/>
        <end position="121"/>
    </location>
</feature>
<comment type="caution">
    <text evidence="18">The sequence shown here is derived from an EMBL/GenBank/DDBJ whole genome shotgun (WGS) entry which is preliminary data.</text>
</comment>
<keyword evidence="8 15" id="KW-0902">Two-component regulatory system</keyword>
<dbReference type="InterPro" id="IPR027417">
    <property type="entry name" value="P-loop_NTPase"/>
</dbReference>
<dbReference type="PATRIC" id="fig|1208365.4.peg.1370"/>
<evidence type="ECO:0000313" key="18">
    <source>
        <dbReference type="EMBL" id="EKO36097.1"/>
    </source>
</evidence>
<dbReference type="PROSITE" id="PS50045">
    <property type="entry name" value="SIGMA54_INTERACT_4"/>
    <property type="match status" value="1"/>
</dbReference>
<evidence type="ECO:0000256" key="3">
    <source>
        <dbReference type="ARBA" id="ARBA00022490"/>
    </source>
</evidence>
<dbReference type="GO" id="GO:0000156">
    <property type="term" value="F:phosphorelay response regulator activity"/>
    <property type="evidence" value="ECO:0007669"/>
    <property type="project" value="UniProtKB-UniRule"/>
</dbReference>
<evidence type="ECO:0000256" key="6">
    <source>
        <dbReference type="ARBA" id="ARBA00022741"/>
    </source>
</evidence>
<evidence type="ECO:0000256" key="12">
    <source>
        <dbReference type="ARBA" id="ARBA00023163"/>
    </source>
</evidence>
<evidence type="ECO:0000256" key="11">
    <source>
        <dbReference type="ARBA" id="ARBA00023159"/>
    </source>
</evidence>
<keyword evidence="9 15" id="KW-0805">Transcription regulation</keyword>
<proteinExistence type="predicted"/>
<dbReference type="Gene3D" id="1.10.8.60">
    <property type="match status" value="1"/>
</dbReference>
<keyword evidence="13 15" id="KW-0535">Nitrogen fixation</keyword>
<dbReference type="SMART" id="SM00382">
    <property type="entry name" value="AAA"/>
    <property type="match status" value="1"/>
</dbReference>
<evidence type="ECO:0000256" key="13">
    <source>
        <dbReference type="ARBA" id="ARBA00023231"/>
    </source>
</evidence>
<dbReference type="SUPFAM" id="SSF46689">
    <property type="entry name" value="Homeodomain-like"/>
    <property type="match status" value="1"/>
</dbReference>
<dbReference type="GO" id="GO:0005737">
    <property type="term" value="C:cytoplasm"/>
    <property type="evidence" value="ECO:0007669"/>
    <property type="project" value="UniProtKB-SubCell"/>
</dbReference>
<dbReference type="Proteomes" id="UP000010310">
    <property type="component" value="Unassembled WGS sequence"/>
</dbReference>
<sequence length="462" mass="51423">MELRVPKIWIADDDEAIRMVLEEGLKSAGLEIITFADGESLIDALNDDKPDLIISDIKMPGMHGYDLLKHIKNNYDKLPVIIMTAFTDMQAAIDSYGGGAFEYIPKPFDLEEAIITVKKALEEHKEAKPKKVSKSEIIGSAPSMQIVFRSIGKLANTNATVLIQGESGTGKELVSKSLHKNSPRHDMPFIALNMADIPKELIESELFGHEKGAFTGAVEQRIGRFEQANGGTLFLDEIGDMPLETQTRLLRVLSNKEFFRVGGDKPIKVDVRILAATHQSLESLVAAGTFREDLYYRLNVIRVDVPPLRQRKEDVGDLSSAFLKRHADSLLDEPKVLSPEALLALTQYDWPGNVRQLENTCYWIALMAPTQNVELEDLPGEIISNNESTLTQGDDWKSGFSQWLGEVYQSNSENMLEIIEPTLDKVMIDFALEKTGGKKQEAAKVLGLGRNTLTKKIKAQQT</sequence>
<dbReference type="SMART" id="SM00448">
    <property type="entry name" value="REC"/>
    <property type="match status" value="1"/>
</dbReference>
<dbReference type="PANTHER" id="PTHR32071">
    <property type="entry name" value="TRANSCRIPTIONAL REGULATORY PROTEIN"/>
    <property type="match status" value="1"/>
</dbReference>
<evidence type="ECO:0000256" key="4">
    <source>
        <dbReference type="ARBA" id="ARBA00022491"/>
    </source>
</evidence>
<dbReference type="SUPFAM" id="SSF52540">
    <property type="entry name" value="P-loop containing nucleoside triphosphate hydrolases"/>
    <property type="match status" value="1"/>
</dbReference>
<dbReference type="FunFam" id="3.40.50.2300:FF:000018">
    <property type="entry name" value="DNA-binding transcriptional regulator NtrC"/>
    <property type="match status" value="1"/>
</dbReference>
<dbReference type="AlphaFoldDB" id="K6FBR0"/>
<comment type="subcellular location">
    <subcellularLocation>
        <location evidence="1 15">Cytoplasm</location>
    </subcellularLocation>
</comment>
<dbReference type="GO" id="GO:0006808">
    <property type="term" value="P:regulation of nitrogen utilization"/>
    <property type="evidence" value="ECO:0007669"/>
    <property type="project" value="UniProtKB-UniRule"/>
</dbReference>
<dbReference type="InterPro" id="IPR010114">
    <property type="entry name" value="Transcript_reg_NtrC"/>
</dbReference>
<dbReference type="PROSITE" id="PS00676">
    <property type="entry name" value="SIGMA54_INTERACT_2"/>
    <property type="match status" value="1"/>
</dbReference>
<keyword evidence="5 14" id="KW-0597">Phosphoprotein</keyword>
<dbReference type="FunFam" id="3.40.50.300:FF:000006">
    <property type="entry name" value="DNA-binding transcriptional regulator NtrC"/>
    <property type="match status" value="1"/>
</dbReference>
<comment type="function">
    <text evidence="15">Member of the two-component regulatory system NtrB/NtrC, which controls expression of the nitrogen-regulated (ntr) genes in response to nitrogen limitation. Phosphorylated NtrC binds directly to DNA and stimulates the formation of open promoter-sigma54-RNA polymerase complexes.</text>
</comment>
<evidence type="ECO:0000256" key="10">
    <source>
        <dbReference type="ARBA" id="ARBA00023125"/>
    </source>
</evidence>
<evidence type="ECO:0000259" key="17">
    <source>
        <dbReference type="PROSITE" id="PS50110"/>
    </source>
</evidence>
<feature type="domain" description="Sigma-54 factor interaction" evidence="16">
    <location>
        <begin position="137"/>
        <end position="366"/>
    </location>
</feature>
<dbReference type="InterPro" id="IPR002078">
    <property type="entry name" value="Sigma_54_int"/>
</dbReference>
<dbReference type="Gene3D" id="3.40.50.2300">
    <property type="match status" value="1"/>
</dbReference>
<dbReference type="NCBIfam" id="TIGR01818">
    <property type="entry name" value="ntrC"/>
    <property type="match status" value="1"/>
</dbReference>
<dbReference type="Pfam" id="PF02954">
    <property type="entry name" value="HTH_8"/>
    <property type="match status" value="1"/>
</dbReference>
<keyword evidence="19" id="KW-1185">Reference proteome</keyword>
<dbReference type="InterPro" id="IPR002197">
    <property type="entry name" value="HTH_Fis"/>
</dbReference>
<name>K6FBR0_9GAMM</name>
<evidence type="ECO:0000256" key="7">
    <source>
        <dbReference type="ARBA" id="ARBA00022840"/>
    </source>
</evidence>
<dbReference type="InterPro" id="IPR058031">
    <property type="entry name" value="AAA_lid_NorR"/>
</dbReference>
<evidence type="ECO:0000256" key="9">
    <source>
        <dbReference type="ARBA" id="ARBA00023015"/>
    </source>
</evidence>
<dbReference type="Pfam" id="PF25601">
    <property type="entry name" value="AAA_lid_14"/>
    <property type="match status" value="1"/>
</dbReference>
<protein>
    <recommendedName>
        <fullName evidence="2 15">DNA-binding transcriptional regulator NtrC</fullName>
    </recommendedName>
    <alternativeName>
        <fullName evidence="15">Nitrogen regulation protein NR(I)</fullName>
    </alternativeName>
</protein>
<keyword evidence="3 15" id="KW-0963">Cytoplasm</keyword>
<dbReference type="PRINTS" id="PR01590">
    <property type="entry name" value="HTHFIS"/>
</dbReference>
<dbReference type="SUPFAM" id="SSF52172">
    <property type="entry name" value="CheY-like"/>
    <property type="match status" value="1"/>
</dbReference>
<organism evidence="18 19">
    <name type="scientific">SAR86 cluster bacterium SAR86E</name>
    <dbReference type="NCBI Taxonomy" id="1208365"/>
    <lineage>
        <taxon>Bacteria</taxon>
        <taxon>Pseudomonadati</taxon>
        <taxon>Pseudomonadota</taxon>
        <taxon>Gammaproteobacteria</taxon>
        <taxon>SAR86 cluster</taxon>
    </lineage>
</organism>
<evidence type="ECO:0000256" key="5">
    <source>
        <dbReference type="ARBA" id="ARBA00022553"/>
    </source>
</evidence>
<dbReference type="PANTHER" id="PTHR32071:SF95">
    <property type="entry name" value="DNA-BINDING TRANSCRIPTIONAL REGULATOR NTRC"/>
    <property type="match status" value="1"/>
</dbReference>
<dbReference type="CDD" id="cd00009">
    <property type="entry name" value="AAA"/>
    <property type="match status" value="1"/>
</dbReference>
<keyword evidence="10 15" id="KW-0238">DNA-binding</keyword>
<dbReference type="Pfam" id="PF00158">
    <property type="entry name" value="Sigma54_activat"/>
    <property type="match status" value="1"/>
</dbReference>
<dbReference type="Gene3D" id="1.10.10.60">
    <property type="entry name" value="Homeodomain-like"/>
    <property type="match status" value="1"/>
</dbReference>
<dbReference type="PROSITE" id="PS50110">
    <property type="entry name" value="RESPONSE_REGULATORY"/>
    <property type="match status" value="1"/>
</dbReference>
<evidence type="ECO:0000259" key="16">
    <source>
        <dbReference type="PROSITE" id="PS50045"/>
    </source>
</evidence>